<keyword evidence="1" id="KW-0175">Coiled coil</keyword>
<dbReference type="OrthoDB" id="5198170at2"/>
<sequence length="69" mass="7699">MKDAIEQRLASLQSEYEAGQKMLAELEAKRSQLTTTLLRIEGAMQVLREVLTPEQPAADNVTDLQKAAR</sequence>
<dbReference type="Proteomes" id="UP000268313">
    <property type="component" value="Unassembled WGS sequence"/>
</dbReference>
<evidence type="ECO:0000313" key="3">
    <source>
        <dbReference type="Proteomes" id="UP000268313"/>
    </source>
</evidence>
<accession>A0A3A8KUW5</accession>
<dbReference type="RefSeq" id="WP_120601683.1">
    <property type="nucleotide sequence ID" value="NZ_JABFJX010000037.1"/>
</dbReference>
<dbReference type="AlphaFoldDB" id="A0A3A8KUW5"/>
<protein>
    <submittedName>
        <fullName evidence="2">Uncharacterized protein</fullName>
    </submittedName>
</protein>
<proteinExistence type="predicted"/>
<dbReference type="EMBL" id="RAWE01000015">
    <property type="protein sequence ID" value="RKH05794.1"/>
    <property type="molecule type" value="Genomic_DNA"/>
</dbReference>
<keyword evidence="3" id="KW-1185">Reference proteome</keyword>
<organism evidence="2 3">
    <name type="scientific">Corallococcus carmarthensis</name>
    <dbReference type="NCBI Taxonomy" id="2316728"/>
    <lineage>
        <taxon>Bacteria</taxon>
        <taxon>Pseudomonadati</taxon>
        <taxon>Myxococcota</taxon>
        <taxon>Myxococcia</taxon>
        <taxon>Myxococcales</taxon>
        <taxon>Cystobacterineae</taxon>
        <taxon>Myxococcaceae</taxon>
        <taxon>Corallococcus</taxon>
    </lineage>
</organism>
<gene>
    <name evidence="2" type="ORF">D7X32_06785</name>
</gene>
<evidence type="ECO:0000256" key="1">
    <source>
        <dbReference type="SAM" id="Coils"/>
    </source>
</evidence>
<reference evidence="3" key="1">
    <citation type="submission" date="2018-09" db="EMBL/GenBank/DDBJ databases">
        <authorList>
            <person name="Livingstone P.G."/>
            <person name="Whitworth D.E."/>
        </authorList>
    </citation>
    <scope>NUCLEOTIDE SEQUENCE [LARGE SCALE GENOMIC DNA]</scope>
    <source>
        <strain evidence="3">CA043D</strain>
    </source>
</reference>
<comment type="caution">
    <text evidence="2">The sequence shown here is derived from an EMBL/GenBank/DDBJ whole genome shotgun (WGS) entry which is preliminary data.</text>
</comment>
<evidence type="ECO:0000313" key="2">
    <source>
        <dbReference type="EMBL" id="RKH05794.1"/>
    </source>
</evidence>
<feature type="coiled-coil region" evidence="1">
    <location>
        <begin position="2"/>
        <end position="43"/>
    </location>
</feature>
<name>A0A3A8KUW5_9BACT</name>